<comment type="caution">
    <text evidence="8">The sequence shown here is derived from an EMBL/GenBank/DDBJ whole genome shotgun (WGS) entry which is preliminary data.</text>
</comment>
<reference evidence="8" key="1">
    <citation type="journal article" date="2012" name="Nat. Genet.">
        <title>Whole-genome sequence of Schistosoma haematobium.</title>
        <authorList>
            <person name="Young N.D."/>
            <person name="Jex A.R."/>
            <person name="Li B."/>
            <person name="Liu S."/>
            <person name="Yang L."/>
            <person name="Xiong Z."/>
            <person name="Li Y."/>
            <person name="Cantacessi C."/>
            <person name="Hall R.S."/>
            <person name="Xu X."/>
            <person name="Chen F."/>
            <person name="Wu X."/>
            <person name="Zerlotini A."/>
            <person name="Oliveira G."/>
            <person name="Hofmann A."/>
            <person name="Zhang G."/>
            <person name="Fang X."/>
            <person name="Kang Y."/>
            <person name="Campbell B.E."/>
            <person name="Loukas A."/>
            <person name="Ranganathan S."/>
            <person name="Rollinson D."/>
            <person name="Rinaldi G."/>
            <person name="Brindley P.J."/>
            <person name="Yang H."/>
            <person name="Wang J."/>
            <person name="Wang J."/>
            <person name="Gasser R.B."/>
        </authorList>
    </citation>
    <scope>NUCLEOTIDE SEQUENCE</scope>
</reference>
<protein>
    <recommendedName>
        <fullName evidence="6">Peptide-methionine (R)-S-oxide reductase</fullName>
        <ecNumber evidence="6">1.8.4.12</ecNumber>
    </recommendedName>
</protein>
<evidence type="ECO:0000313" key="9">
    <source>
        <dbReference type="Proteomes" id="UP000471633"/>
    </source>
</evidence>
<reference evidence="8" key="3">
    <citation type="submission" date="2021-06" db="EMBL/GenBank/DDBJ databases">
        <title>Chromosome-level genome assembly for S. haematobium.</title>
        <authorList>
            <person name="Stroehlein A.J."/>
        </authorList>
    </citation>
    <scope>NUCLEOTIDE SEQUENCE</scope>
</reference>
<keyword evidence="9" id="KW-1185">Reference proteome</keyword>
<dbReference type="PANTHER" id="PTHR10173:SF52">
    <property type="entry name" value="METHIONINE-R-SULFOXIDE REDUCTASE B1"/>
    <property type="match status" value="1"/>
</dbReference>
<dbReference type="InterPro" id="IPR028427">
    <property type="entry name" value="Met_Sox_Rdtase_MsrB"/>
</dbReference>
<evidence type="ECO:0000256" key="4">
    <source>
        <dbReference type="ARBA" id="ARBA00023002"/>
    </source>
</evidence>
<dbReference type="PANTHER" id="PTHR10173">
    <property type="entry name" value="METHIONINE SULFOXIDE REDUCTASE"/>
    <property type="match status" value="1"/>
</dbReference>
<dbReference type="InterPro" id="IPR002579">
    <property type="entry name" value="Met_Sox_Rdtase_MsrB_dom"/>
</dbReference>
<dbReference type="GO" id="GO:0030091">
    <property type="term" value="P:protein repair"/>
    <property type="evidence" value="ECO:0007669"/>
    <property type="project" value="InterPro"/>
</dbReference>
<reference evidence="8" key="4">
    <citation type="journal article" date="2022" name="PLoS Pathog.">
        <title>Chromosome-level genome of Schistosoma haematobium underpins genome-wide explorations of molecular variation.</title>
        <authorList>
            <person name="Stroehlein A.J."/>
            <person name="Korhonen P.K."/>
            <person name="Lee V.V."/>
            <person name="Ralph S.A."/>
            <person name="Mentink-Kane M."/>
            <person name="You H."/>
            <person name="McManus D.P."/>
            <person name="Tchuente L.T."/>
            <person name="Stothard J.R."/>
            <person name="Kaur P."/>
            <person name="Dudchenko O."/>
            <person name="Aiden E.L."/>
            <person name="Yang B."/>
            <person name="Yang H."/>
            <person name="Emery A.M."/>
            <person name="Webster B.L."/>
            <person name="Brindley P.J."/>
            <person name="Rollinson D."/>
            <person name="Chang B.C.H."/>
            <person name="Gasser R.B."/>
            <person name="Young N.D."/>
        </authorList>
    </citation>
    <scope>NUCLEOTIDE SEQUENCE</scope>
</reference>
<dbReference type="EMBL" id="AMPZ03000005">
    <property type="protein sequence ID" value="KAH9582951.1"/>
    <property type="molecule type" value="Genomic_DNA"/>
</dbReference>
<reference evidence="8" key="2">
    <citation type="journal article" date="2019" name="Gigascience">
        <title>High-quality Schistosoma haematobium genome achieved by single-molecule and long-range sequencing.</title>
        <authorList>
            <person name="Stroehlein A.J."/>
            <person name="Korhonen P.K."/>
            <person name="Chong T.M."/>
            <person name="Lim Y.L."/>
            <person name="Chan K.G."/>
            <person name="Webster B."/>
            <person name="Rollinson D."/>
            <person name="Brindley P.J."/>
            <person name="Gasser R.B."/>
            <person name="Young N.D."/>
        </authorList>
    </citation>
    <scope>NUCLEOTIDE SEQUENCE</scope>
</reference>
<evidence type="ECO:0000256" key="2">
    <source>
        <dbReference type="ARBA" id="ARBA00022723"/>
    </source>
</evidence>
<comment type="similarity">
    <text evidence="1 6">Belongs to the MsrB Met sulfoxide reductase family.</text>
</comment>
<organism evidence="8 9">
    <name type="scientific">Schistosoma haematobium</name>
    <name type="common">Blood fluke</name>
    <dbReference type="NCBI Taxonomy" id="6185"/>
    <lineage>
        <taxon>Eukaryota</taxon>
        <taxon>Metazoa</taxon>
        <taxon>Spiralia</taxon>
        <taxon>Lophotrochozoa</taxon>
        <taxon>Platyhelminthes</taxon>
        <taxon>Trematoda</taxon>
        <taxon>Digenea</taxon>
        <taxon>Strigeidida</taxon>
        <taxon>Schistosomatoidea</taxon>
        <taxon>Schistosomatidae</taxon>
        <taxon>Schistosoma</taxon>
    </lineage>
</organism>
<dbReference type="RefSeq" id="XP_051066363.1">
    <property type="nucleotide sequence ID" value="XM_051215827.1"/>
</dbReference>
<dbReference type="FunFam" id="2.170.150.20:FF:000001">
    <property type="entry name" value="Peptide methionine sulfoxide reductase MsrB"/>
    <property type="match status" value="1"/>
</dbReference>
<dbReference type="Pfam" id="PF01641">
    <property type="entry name" value="SelR"/>
    <property type="match status" value="1"/>
</dbReference>
<name>A0A922INF6_SCHHA</name>
<dbReference type="AlphaFoldDB" id="A0A922INF6"/>
<comment type="cofactor">
    <cofactor evidence="6">
        <name>Zn(2+)</name>
        <dbReference type="ChEBI" id="CHEBI:29105"/>
    </cofactor>
    <text evidence="6">Binds 1 zinc ion per subunit.</text>
</comment>
<dbReference type="Proteomes" id="UP000471633">
    <property type="component" value="Unassembled WGS sequence"/>
</dbReference>
<comment type="catalytic activity">
    <reaction evidence="5 6">
        <text>L-methionyl-[protein] + [thioredoxin]-disulfide + H2O = L-methionyl-(R)-S-oxide-[protein] + [thioredoxin]-dithiol</text>
        <dbReference type="Rhea" id="RHEA:24164"/>
        <dbReference type="Rhea" id="RHEA-COMP:10698"/>
        <dbReference type="Rhea" id="RHEA-COMP:10700"/>
        <dbReference type="Rhea" id="RHEA-COMP:12313"/>
        <dbReference type="Rhea" id="RHEA-COMP:12314"/>
        <dbReference type="ChEBI" id="CHEBI:15377"/>
        <dbReference type="ChEBI" id="CHEBI:16044"/>
        <dbReference type="ChEBI" id="CHEBI:29950"/>
        <dbReference type="ChEBI" id="CHEBI:45764"/>
        <dbReference type="ChEBI" id="CHEBI:50058"/>
        <dbReference type="EC" id="1.8.4.12"/>
    </reaction>
</comment>
<dbReference type="EC" id="1.8.4.12" evidence="6"/>
<dbReference type="GO" id="GO:0046872">
    <property type="term" value="F:metal ion binding"/>
    <property type="evidence" value="ECO:0007669"/>
    <property type="project" value="UniProtKB-KW"/>
</dbReference>
<evidence type="ECO:0000256" key="3">
    <source>
        <dbReference type="ARBA" id="ARBA00022833"/>
    </source>
</evidence>
<dbReference type="GeneID" id="24594713"/>
<sequence>MLKITWDDTRVLGINELERLSVTSVLFCMQLFRMSTKKSDEEWKCVLNAEQYRVARLKGTEAPFTGEYYHNKEKGEYLCVCCGSKLFDSSAKFDSGSGWPSFYQVYGSNGRDDSQTNVTRTEDNSLDSMRIEISCKQCGAHLGHVFEDGPKPTGLRYCVNSASLSFKKSE</sequence>
<evidence type="ECO:0000256" key="6">
    <source>
        <dbReference type="RuleBase" id="RU365044"/>
    </source>
</evidence>
<comment type="function">
    <text evidence="6">Methionine-sulfoxide reductase that specifically reduces methionine (R)-sulfoxide back to methionine. While in many cases methionine oxidation is the result of random oxidation following oxidative stress, methionine oxidation is also a post-translational modification that takes place on specific residues.</text>
</comment>
<accession>A0A922INF6</accession>
<evidence type="ECO:0000256" key="1">
    <source>
        <dbReference type="ARBA" id="ARBA00007174"/>
    </source>
</evidence>
<evidence type="ECO:0000256" key="5">
    <source>
        <dbReference type="ARBA" id="ARBA00048488"/>
    </source>
</evidence>
<dbReference type="GO" id="GO:0005737">
    <property type="term" value="C:cytoplasm"/>
    <property type="evidence" value="ECO:0007669"/>
    <property type="project" value="TreeGrafter"/>
</dbReference>
<dbReference type="InterPro" id="IPR011057">
    <property type="entry name" value="Mss4-like_sf"/>
</dbReference>
<dbReference type="GO" id="GO:0033743">
    <property type="term" value="F:peptide-methionine (R)-S-oxide reductase activity"/>
    <property type="evidence" value="ECO:0007669"/>
    <property type="project" value="UniProtKB-EC"/>
</dbReference>
<keyword evidence="2 6" id="KW-0479">Metal-binding</keyword>
<dbReference type="KEGG" id="shx:MS3_00007536"/>
<dbReference type="PROSITE" id="PS51790">
    <property type="entry name" value="MSRB"/>
    <property type="match status" value="1"/>
</dbReference>
<dbReference type="Gene3D" id="2.170.150.20">
    <property type="entry name" value="Peptide methionine sulfoxide reductase"/>
    <property type="match status" value="1"/>
</dbReference>
<dbReference type="GO" id="GO:0006979">
    <property type="term" value="P:response to oxidative stress"/>
    <property type="evidence" value="ECO:0007669"/>
    <property type="project" value="InterPro"/>
</dbReference>
<dbReference type="NCBIfam" id="TIGR00357">
    <property type="entry name" value="peptide-methionine (R)-S-oxide reductase MsrB"/>
    <property type="match status" value="1"/>
</dbReference>
<dbReference type="SUPFAM" id="SSF51316">
    <property type="entry name" value="Mss4-like"/>
    <property type="match status" value="1"/>
</dbReference>
<keyword evidence="4 6" id="KW-0560">Oxidoreductase</keyword>
<feature type="domain" description="MsrB" evidence="7">
    <location>
        <begin position="40"/>
        <end position="169"/>
    </location>
</feature>
<evidence type="ECO:0000313" key="8">
    <source>
        <dbReference type="EMBL" id="KAH9582951.1"/>
    </source>
</evidence>
<dbReference type="CTD" id="24594713"/>
<evidence type="ECO:0000259" key="7">
    <source>
        <dbReference type="PROSITE" id="PS51790"/>
    </source>
</evidence>
<keyword evidence="3 6" id="KW-0862">Zinc</keyword>
<gene>
    <name evidence="8" type="primary">MSRB2_1</name>
    <name evidence="8" type="ORF">MS3_00007536</name>
</gene>
<proteinExistence type="inferred from homology"/>